<keyword evidence="4 10" id="KW-0812">Transmembrane</keyword>
<dbReference type="GO" id="GO:0007165">
    <property type="term" value="P:signal transduction"/>
    <property type="evidence" value="ECO:0007669"/>
    <property type="project" value="UniProtKB-KW"/>
</dbReference>
<feature type="transmembrane region" description="Helical" evidence="10">
    <location>
        <begin position="78"/>
        <end position="105"/>
    </location>
</feature>
<comment type="similarity">
    <text evidence="10">Belongs to the insect chemoreceptor superfamily. Heteromeric odorant receptor channel (TC 1.A.69) family.</text>
</comment>
<protein>
    <recommendedName>
        <fullName evidence="10">Odorant receptor</fullName>
    </recommendedName>
</protein>
<evidence type="ECO:0000256" key="8">
    <source>
        <dbReference type="ARBA" id="ARBA00023170"/>
    </source>
</evidence>
<keyword evidence="3 10" id="KW-0716">Sensory transduction</keyword>
<evidence type="ECO:0000256" key="3">
    <source>
        <dbReference type="ARBA" id="ARBA00022606"/>
    </source>
</evidence>
<feature type="transmembrane region" description="Helical" evidence="10">
    <location>
        <begin position="20"/>
        <end position="41"/>
    </location>
</feature>
<comment type="caution">
    <text evidence="11">The sequence shown here is derived from an EMBL/GenBank/DDBJ whole genome shotgun (WGS) entry which is preliminary data.</text>
</comment>
<evidence type="ECO:0000256" key="9">
    <source>
        <dbReference type="ARBA" id="ARBA00023224"/>
    </source>
</evidence>
<organism evidence="11 12">
    <name type="scientific">Cotesia congregata</name>
    <name type="common">Parasitoid wasp</name>
    <name type="synonym">Apanteles congregatus</name>
    <dbReference type="NCBI Taxonomy" id="51543"/>
    <lineage>
        <taxon>Eukaryota</taxon>
        <taxon>Metazoa</taxon>
        <taxon>Ecdysozoa</taxon>
        <taxon>Arthropoda</taxon>
        <taxon>Hexapoda</taxon>
        <taxon>Insecta</taxon>
        <taxon>Pterygota</taxon>
        <taxon>Neoptera</taxon>
        <taxon>Endopterygota</taxon>
        <taxon>Hymenoptera</taxon>
        <taxon>Apocrita</taxon>
        <taxon>Ichneumonoidea</taxon>
        <taxon>Braconidae</taxon>
        <taxon>Microgastrinae</taxon>
        <taxon>Cotesia</taxon>
    </lineage>
</organism>
<reference evidence="11" key="1">
    <citation type="submission" date="2021-04" db="EMBL/GenBank/DDBJ databases">
        <authorList>
            <person name="Chebbi M.A.C M."/>
        </authorList>
    </citation>
    <scope>NUCLEOTIDE SEQUENCE</scope>
</reference>
<dbReference type="InterPro" id="IPR004117">
    <property type="entry name" value="7tm6_olfct_rcpt"/>
</dbReference>
<evidence type="ECO:0000256" key="4">
    <source>
        <dbReference type="ARBA" id="ARBA00022692"/>
    </source>
</evidence>
<evidence type="ECO:0000256" key="7">
    <source>
        <dbReference type="ARBA" id="ARBA00023136"/>
    </source>
</evidence>
<dbReference type="Proteomes" id="UP000786811">
    <property type="component" value="Unassembled WGS sequence"/>
</dbReference>
<dbReference type="EMBL" id="CAJNRD030001117">
    <property type="protein sequence ID" value="CAG5079287.1"/>
    <property type="molecule type" value="Genomic_DNA"/>
</dbReference>
<gene>
    <name evidence="11" type="ORF">HICCMSTLAB_LOCUS2974</name>
</gene>
<keyword evidence="7 10" id="KW-0472">Membrane</keyword>
<comment type="caution">
    <text evidence="10">Lacks conserved residue(s) required for the propagation of feature annotation.</text>
</comment>
<dbReference type="GO" id="GO:0005549">
    <property type="term" value="F:odorant binding"/>
    <property type="evidence" value="ECO:0007669"/>
    <property type="project" value="InterPro"/>
</dbReference>
<keyword evidence="8 10" id="KW-0675">Receptor</keyword>
<dbReference type="OrthoDB" id="8185860at2759"/>
<evidence type="ECO:0000256" key="5">
    <source>
        <dbReference type="ARBA" id="ARBA00022725"/>
    </source>
</evidence>
<evidence type="ECO:0000313" key="12">
    <source>
        <dbReference type="Proteomes" id="UP000786811"/>
    </source>
</evidence>
<feature type="transmembrane region" description="Helical" evidence="10">
    <location>
        <begin position="220"/>
        <end position="241"/>
    </location>
</feature>
<dbReference type="Pfam" id="PF02949">
    <property type="entry name" value="7tm_6"/>
    <property type="match status" value="1"/>
</dbReference>
<evidence type="ECO:0000256" key="10">
    <source>
        <dbReference type="RuleBase" id="RU351113"/>
    </source>
</evidence>
<evidence type="ECO:0000313" key="11">
    <source>
        <dbReference type="EMBL" id="CAG5079287.1"/>
    </source>
</evidence>
<dbReference type="PANTHER" id="PTHR21137">
    <property type="entry name" value="ODORANT RECEPTOR"/>
    <property type="match status" value="1"/>
</dbReference>
<dbReference type="PANTHER" id="PTHR21137:SF35">
    <property type="entry name" value="ODORANT RECEPTOR 19A-RELATED"/>
    <property type="match status" value="1"/>
</dbReference>
<evidence type="ECO:0000256" key="2">
    <source>
        <dbReference type="ARBA" id="ARBA00022475"/>
    </source>
</evidence>
<dbReference type="AlphaFoldDB" id="A0A8J2H6Q0"/>
<evidence type="ECO:0000256" key="1">
    <source>
        <dbReference type="ARBA" id="ARBA00004651"/>
    </source>
</evidence>
<feature type="transmembrane region" description="Helical" evidence="10">
    <location>
        <begin position="262"/>
        <end position="285"/>
    </location>
</feature>
<dbReference type="GO" id="GO:0005886">
    <property type="term" value="C:plasma membrane"/>
    <property type="evidence" value="ECO:0007669"/>
    <property type="project" value="UniProtKB-SubCell"/>
</dbReference>
<keyword evidence="12" id="KW-1185">Reference proteome</keyword>
<name>A0A8J2H6Q0_COTCN</name>
<keyword evidence="5 10" id="KW-0552">Olfaction</keyword>
<dbReference type="GO" id="GO:0004984">
    <property type="term" value="F:olfactory receptor activity"/>
    <property type="evidence" value="ECO:0007669"/>
    <property type="project" value="InterPro"/>
</dbReference>
<keyword evidence="9 10" id="KW-0807">Transducer</keyword>
<keyword evidence="6 10" id="KW-1133">Transmembrane helix</keyword>
<evidence type="ECO:0000256" key="6">
    <source>
        <dbReference type="ARBA" id="ARBA00022989"/>
    </source>
</evidence>
<comment type="subcellular location">
    <subcellularLocation>
        <location evidence="1 10">Cell membrane</location>
        <topology evidence="1 10">Multi-pass membrane protein</topology>
    </subcellularLocation>
</comment>
<keyword evidence="2" id="KW-1003">Cell membrane</keyword>
<accession>A0A8J2H6Q0</accession>
<sequence length="362" mass="40791">MATSILLESNLNCGVLHDISQMYALIACCFIVIVKLATLRINNKKFLRIMSSSINDWTTMLDPKAFEIMKKNAKLARFVCLFQMISGYLTDAIFITGPLIFLAIYDIPIDANMTSNSSVPKFQPLPLGTGCLFNEMSTHTYAAIYILQSIQILSTCTGNVGCDCYIFGIALHVAGQLDWLGEQFRTLDIQSTEQEYTKTLGALVRRHNQLIQFANDLEDSFNLCIILILAVNMVQICLSGDSFDNRYFLGLQMIVDLRNGDIASVINGAIIFYVFNLQIFLYSYAGDRLSYGIANLHTAIYCNTWYNLPQKTIKDLVFIMLRTNKTFNLTGGKIYAMNIDSFKNILKATLSYFSVMQAMLEE</sequence>
<proteinExistence type="inferred from homology"/>